<sequence>MSTELSKARELLESGDPEGAMRTLRLAADGVASAEVAPLVARLAEGAGFTDLAEASADLAARPVEAESLYRFGYACVERGIPALAVPALREALRLSLASPPEPERTGFFRRMAKPRTRTRLAPRRVLLELVTALERLERHADALALLHEHDSLMEDWPDRYLTVYNALMAGRTDTARQVFDRLSEPEGVWVAPGRRVGRMLERAAALPPAGDQDLRGWHYALTGGLLLTLSPHGFDQGMTGRWAFLQDDLDSCRHGLERLRAVLAATGREPASVGLLPDRGSRALGLAASRLLGVPAHPYRPGTPDVLVVAYDLSACDPDTVHALTERAPGELLFEHATCWTETPGASADVCTLLVQSVTAPWEPGLRLSEDGRPERTEPDGRSAEELAEAILAADPAPPEGDGQTPDDPDAALAAFAARAAGLWADGPRDRIRSSGPVRSGRFA</sequence>
<reference evidence="2 3" key="1">
    <citation type="submission" date="2015-02" db="EMBL/GenBank/DDBJ databases">
        <authorList>
            <person name="Ju K.-S."/>
            <person name="Doroghazi J.R."/>
            <person name="Metcalf W."/>
        </authorList>
    </citation>
    <scope>NUCLEOTIDE SEQUENCE [LARGE SCALE GENOMIC DNA]</scope>
    <source>
        <strain evidence="2 3">NRRL ISP-5550</strain>
    </source>
</reference>
<dbReference type="EMBL" id="JZWV01000287">
    <property type="protein sequence ID" value="KJY34462.1"/>
    <property type="molecule type" value="Genomic_DNA"/>
</dbReference>
<dbReference type="Gene3D" id="1.25.40.10">
    <property type="entry name" value="Tetratricopeptide repeat domain"/>
    <property type="match status" value="1"/>
</dbReference>
<proteinExistence type="predicted"/>
<accession>A0A0F4JJF7</accession>
<dbReference type="RefSeq" id="WP_045947410.1">
    <property type="nucleotide sequence ID" value="NZ_JZWV01000287.1"/>
</dbReference>
<keyword evidence="3" id="KW-1185">Reference proteome</keyword>
<evidence type="ECO:0000256" key="1">
    <source>
        <dbReference type="SAM" id="MobiDB-lite"/>
    </source>
</evidence>
<feature type="region of interest" description="Disordered" evidence="1">
    <location>
        <begin position="394"/>
        <end position="413"/>
    </location>
</feature>
<dbReference type="PATRIC" id="fig|68223.7.peg.6381"/>
<name>A0A0F4JJF7_9ACTN</name>
<comment type="caution">
    <text evidence="2">The sequence shown here is derived from an EMBL/GenBank/DDBJ whole genome shotgun (WGS) entry which is preliminary data.</text>
</comment>
<protein>
    <recommendedName>
        <fullName evidence="4">Tetratricopeptide repeat protein</fullName>
    </recommendedName>
</protein>
<dbReference type="InterPro" id="IPR011990">
    <property type="entry name" value="TPR-like_helical_dom_sf"/>
</dbReference>
<gene>
    <name evidence="2" type="ORF">VR44_11880</name>
</gene>
<dbReference type="STRING" id="68223.GCA_002028425_06626"/>
<organism evidence="2 3">
    <name type="scientific">Streptomyces katrae</name>
    <dbReference type="NCBI Taxonomy" id="68223"/>
    <lineage>
        <taxon>Bacteria</taxon>
        <taxon>Bacillati</taxon>
        <taxon>Actinomycetota</taxon>
        <taxon>Actinomycetes</taxon>
        <taxon>Kitasatosporales</taxon>
        <taxon>Streptomycetaceae</taxon>
        <taxon>Streptomyces</taxon>
    </lineage>
</organism>
<evidence type="ECO:0008006" key="4">
    <source>
        <dbReference type="Google" id="ProtNLM"/>
    </source>
</evidence>
<evidence type="ECO:0000313" key="3">
    <source>
        <dbReference type="Proteomes" id="UP000033551"/>
    </source>
</evidence>
<evidence type="ECO:0000313" key="2">
    <source>
        <dbReference type="EMBL" id="KJY34462.1"/>
    </source>
</evidence>
<dbReference type="Proteomes" id="UP000033551">
    <property type="component" value="Unassembled WGS sequence"/>
</dbReference>
<dbReference type="AlphaFoldDB" id="A0A0F4JJF7"/>